<feature type="signal peptide" evidence="1">
    <location>
        <begin position="1"/>
        <end position="18"/>
    </location>
</feature>
<accession>A0A0E9UX69</accession>
<reference evidence="2" key="2">
    <citation type="journal article" date="2015" name="Fish Shellfish Immunol.">
        <title>Early steps in the European eel (Anguilla anguilla)-Vibrio vulnificus interaction in the gills: Role of the RtxA13 toxin.</title>
        <authorList>
            <person name="Callol A."/>
            <person name="Pajuelo D."/>
            <person name="Ebbesson L."/>
            <person name="Teles M."/>
            <person name="MacKenzie S."/>
            <person name="Amaro C."/>
        </authorList>
    </citation>
    <scope>NUCLEOTIDE SEQUENCE</scope>
</reference>
<keyword evidence="1" id="KW-0732">Signal</keyword>
<sequence length="55" mass="6177">MNPITLLLVIIIVRCILHQSFQKKPQYHGYSCETGLGAVRSLGKLEFKYQSIVAA</sequence>
<dbReference type="EMBL" id="GBXM01038241">
    <property type="protein sequence ID" value="JAH70336.1"/>
    <property type="molecule type" value="Transcribed_RNA"/>
</dbReference>
<reference evidence="2" key="1">
    <citation type="submission" date="2014-11" db="EMBL/GenBank/DDBJ databases">
        <authorList>
            <person name="Amaro Gonzalez C."/>
        </authorList>
    </citation>
    <scope>NUCLEOTIDE SEQUENCE</scope>
</reference>
<organism evidence="2">
    <name type="scientific">Anguilla anguilla</name>
    <name type="common">European freshwater eel</name>
    <name type="synonym">Muraena anguilla</name>
    <dbReference type="NCBI Taxonomy" id="7936"/>
    <lineage>
        <taxon>Eukaryota</taxon>
        <taxon>Metazoa</taxon>
        <taxon>Chordata</taxon>
        <taxon>Craniata</taxon>
        <taxon>Vertebrata</taxon>
        <taxon>Euteleostomi</taxon>
        <taxon>Actinopterygii</taxon>
        <taxon>Neopterygii</taxon>
        <taxon>Teleostei</taxon>
        <taxon>Anguilliformes</taxon>
        <taxon>Anguillidae</taxon>
        <taxon>Anguilla</taxon>
    </lineage>
</organism>
<proteinExistence type="predicted"/>
<feature type="chain" id="PRO_5002433402" evidence="1">
    <location>
        <begin position="19"/>
        <end position="55"/>
    </location>
</feature>
<dbReference type="AlphaFoldDB" id="A0A0E9UX69"/>
<evidence type="ECO:0000256" key="1">
    <source>
        <dbReference type="SAM" id="SignalP"/>
    </source>
</evidence>
<evidence type="ECO:0000313" key="2">
    <source>
        <dbReference type="EMBL" id="JAH70336.1"/>
    </source>
</evidence>
<protein>
    <submittedName>
        <fullName evidence="2">Uncharacterized protein</fullName>
    </submittedName>
</protein>
<name>A0A0E9UX69_ANGAN</name>